<dbReference type="PANTHER" id="PTHR43394:SF1">
    <property type="entry name" value="ATP-BINDING CASSETTE SUB-FAMILY B MEMBER 10, MITOCHONDRIAL"/>
    <property type="match status" value="1"/>
</dbReference>
<dbReference type="Gene3D" id="3.40.50.300">
    <property type="entry name" value="P-loop containing nucleotide triphosphate hydrolases"/>
    <property type="match status" value="1"/>
</dbReference>
<sequence length="49" mass="5622">MRTVKGADKIVVLKEGKVIEQGSHLELVKNKNLYNKLVELQNESLTWNI</sequence>
<organism evidence="1 2">
    <name type="scientific">Candidatus Methanobinarius endosymbioticus</name>
    <dbReference type="NCBI Taxonomy" id="2006182"/>
    <lineage>
        <taxon>Archaea</taxon>
        <taxon>Methanobacteriati</taxon>
        <taxon>Methanobacteriota</taxon>
        <taxon>Methanomada group</taxon>
        <taxon>Methanobacteria</taxon>
        <taxon>Methanobacteriales</taxon>
        <taxon>Methanobacteriaceae</taxon>
        <taxon>Candidatus Methanobinarius</taxon>
    </lineage>
</organism>
<gene>
    <name evidence="1" type="ORF">ALNOE001_05620</name>
</gene>
<dbReference type="GO" id="GO:0015421">
    <property type="term" value="F:ABC-type oligopeptide transporter activity"/>
    <property type="evidence" value="ECO:0007669"/>
    <property type="project" value="TreeGrafter"/>
</dbReference>
<dbReference type="PANTHER" id="PTHR43394">
    <property type="entry name" value="ATP-DEPENDENT PERMEASE MDL1, MITOCHONDRIAL"/>
    <property type="match status" value="1"/>
</dbReference>
<accession>A0A366MEA4</accession>
<dbReference type="InterPro" id="IPR027417">
    <property type="entry name" value="P-loop_NTPase"/>
</dbReference>
<proteinExistence type="predicted"/>
<dbReference type="EMBL" id="NIZT01000012">
    <property type="protein sequence ID" value="RBQ24010.1"/>
    <property type="molecule type" value="Genomic_DNA"/>
</dbReference>
<reference evidence="1 2" key="1">
    <citation type="submission" date="2018-06" db="EMBL/GenBank/DDBJ databases">
        <title>Genomic insight into two independent archaeal endosymbiosis events.</title>
        <authorList>
            <person name="Lind A.E."/>
            <person name="Lewis W.H."/>
            <person name="Spang A."/>
            <person name="Guy L."/>
            <person name="Embley M.T."/>
            <person name="Ettema T.J.G."/>
        </authorList>
    </citation>
    <scope>NUCLEOTIDE SEQUENCE [LARGE SCALE GENOMIC DNA]</scope>
    <source>
        <strain evidence="1">NOE</strain>
    </source>
</reference>
<name>A0A366MEA4_9EURY</name>
<evidence type="ECO:0000313" key="2">
    <source>
        <dbReference type="Proteomes" id="UP000253099"/>
    </source>
</evidence>
<dbReference type="InterPro" id="IPR039421">
    <property type="entry name" value="Type_1_exporter"/>
</dbReference>
<dbReference type="AlphaFoldDB" id="A0A366MEA4"/>
<dbReference type="Proteomes" id="UP000253099">
    <property type="component" value="Unassembled WGS sequence"/>
</dbReference>
<dbReference type="GO" id="GO:0090374">
    <property type="term" value="P:oligopeptide export from mitochondrion"/>
    <property type="evidence" value="ECO:0007669"/>
    <property type="project" value="TreeGrafter"/>
</dbReference>
<evidence type="ECO:0008006" key="3">
    <source>
        <dbReference type="Google" id="ProtNLM"/>
    </source>
</evidence>
<comment type="caution">
    <text evidence="1">The sequence shown here is derived from an EMBL/GenBank/DDBJ whole genome shotgun (WGS) entry which is preliminary data.</text>
</comment>
<protein>
    <recommendedName>
        <fullName evidence="3">ABC transporter ATP-binding protein</fullName>
    </recommendedName>
</protein>
<evidence type="ECO:0000313" key="1">
    <source>
        <dbReference type="EMBL" id="RBQ24010.1"/>
    </source>
</evidence>
<dbReference type="SUPFAM" id="SSF52540">
    <property type="entry name" value="P-loop containing nucleoside triphosphate hydrolases"/>
    <property type="match status" value="1"/>
</dbReference>
<keyword evidence="2" id="KW-1185">Reference proteome</keyword>